<keyword evidence="1" id="KW-0812">Transmembrane</keyword>
<evidence type="ECO:0000313" key="3">
    <source>
        <dbReference type="Proteomes" id="UP000265703"/>
    </source>
</evidence>
<feature type="transmembrane region" description="Helical" evidence="1">
    <location>
        <begin position="48"/>
        <end position="72"/>
    </location>
</feature>
<sequence>IGSFSQFFFSFIFIFNLYSYILFLTNSISLFLDSLVLPVLQLRSFSSFILSLLGFLSLSFATQLPIMIIFLFF</sequence>
<gene>
    <name evidence="2" type="ORF">C1645_755067</name>
</gene>
<keyword evidence="1" id="KW-1133">Transmembrane helix</keyword>
<accession>A0A397TIX9</accession>
<reference evidence="2 3" key="1">
    <citation type="submission" date="2018-06" db="EMBL/GenBank/DDBJ databases">
        <title>Comparative genomics reveals the genomic features of Rhizophagus irregularis, R. cerebriforme, R. diaphanum and Gigaspora rosea, and their symbiotic lifestyle signature.</title>
        <authorList>
            <person name="Morin E."/>
            <person name="San Clemente H."/>
            <person name="Chen E.C.H."/>
            <person name="De La Providencia I."/>
            <person name="Hainaut M."/>
            <person name="Kuo A."/>
            <person name="Kohler A."/>
            <person name="Murat C."/>
            <person name="Tang N."/>
            <person name="Roy S."/>
            <person name="Loubradou J."/>
            <person name="Henrissat B."/>
            <person name="Grigoriev I.V."/>
            <person name="Corradi N."/>
            <person name="Roux C."/>
            <person name="Martin F.M."/>
        </authorList>
    </citation>
    <scope>NUCLEOTIDE SEQUENCE [LARGE SCALE GENOMIC DNA]</scope>
    <source>
        <strain evidence="2 3">DAOM 227022</strain>
    </source>
</reference>
<feature type="non-terminal residue" evidence="2">
    <location>
        <position position="73"/>
    </location>
</feature>
<proteinExistence type="predicted"/>
<evidence type="ECO:0000256" key="1">
    <source>
        <dbReference type="SAM" id="Phobius"/>
    </source>
</evidence>
<dbReference type="AlphaFoldDB" id="A0A397TIX9"/>
<dbReference type="Proteomes" id="UP000265703">
    <property type="component" value="Unassembled WGS sequence"/>
</dbReference>
<comment type="caution">
    <text evidence="2">The sequence shown here is derived from an EMBL/GenBank/DDBJ whole genome shotgun (WGS) entry which is preliminary data.</text>
</comment>
<evidence type="ECO:0000313" key="2">
    <source>
        <dbReference type="EMBL" id="RIA96417.1"/>
    </source>
</evidence>
<keyword evidence="1" id="KW-0472">Membrane</keyword>
<feature type="transmembrane region" description="Helical" evidence="1">
    <location>
        <begin position="7"/>
        <end position="28"/>
    </location>
</feature>
<dbReference type="EMBL" id="QKYT01000045">
    <property type="protein sequence ID" value="RIA96417.1"/>
    <property type="molecule type" value="Genomic_DNA"/>
</dbReference>
<protein>
    <submittedName>
        <fullName evidence="2">Uncharacterized protein</fullName>
    </submittedName>
</protein>
<keyword evidence="3" id="KW-1185">Reference proteome</keyword>
<feature type="non-terminal residue" evidence="2">
    <location>
        <position position="1"/>
    </location>
</feature>
<name>A0A397TIX9_9GLOM</name>
<organism evidence="2 3">
    <name type="scientific">Glomus cerebriforme</name>
    <dbReference type="NCBI Taxonomy" id="658196"/>
    <lineage>
        <taxon>Eukaryota</taxon>
        <taxon>Fungi</taxon>
        <taxon>Fungi incertae sedis</taxon>
        <taxon>Mucoromycota</taxon>
        <taxon>Glomeromycotina</taxon>
        <taxon>Glomeromycetes</taxon>
        <taxon>Glomerales</taxon>
        <taxon>Glomeraceae</taxon>
        <taxon>Glomus</taxon>
    </lineage>
</organism>